<dbReference type="EMBL" id="JAVRJZ010000016">
    <property type="protein sequence ID" value="KAK2710448.1"/>
    <property type="molecule type" value="Genomic_DNA"/>
</dbReference>
<feature type="non-terminal residue" evidence="2">
    <location>
        <position position="1"/>
    </location>
</feature>
<keyword evidence="3" id="KW-1185">Reference proteome</keyword>
<keyword evidence="1" id="KW-0472">Membrane</keyword>
<accession>A0AA88HJY2</accession>
<sequence length="204" mass="22900">PGPKTEAQLATDQERASKAFNKWFEKYKESTKDVTIAKKAANPPMGFIYIGLAVAAIGIIISFVGLGDRSFRTEELRLIGPLMTALGFAIIFIRSVLCCVVHWTNSKFEQENVIPEVIVHQHLQPQELKFKPRLRKISSDDELEHFSIPMSNESLMYHGLVRSDGEPLSLDYEAVTKRRELILDPNGINNRNSIMVPNGIPSPP</sequence>
<reference evidence="2" key="1">
    <citation type="submission" date="2023-07" db="EMBL/GenBank/DDBJ databases">
        <title>Chromosome-level genome assembly of Artemia franciscana.</title>
        <authorList>
            <person name="Jo E."/>
        </authorList>
    </citation>
    <scope>NUCLEOTIDE SEQUENCE</scope>
    <source>
        <tissue evidence="2">Whole body</tissue>
    </source>
</reference>
<evidence type="ECO:0000313" key="3">
    <source>
        <dbReference type="Proteomes" id="UP001187531"/>
    </source>
</evidence>
<feature type="transmembrane region" description="Helical" evidence="1">
    <location>
        <begin position="47"/>
        <end position="66"/>
    </location>
</feature>
<keyword evidence="1" id="KW-0812">Transmembrane</keyword>
<proteinExistence type="predicted"/>
<organism evidence="2 3">
    <name type="scientific">Artemia franciscana</name>
    <name type="common">Brine shrimp</name>
    <name type="synonym">Artemia sanfranciscana</name>
    <dbReference type="NCBI Taxonomy" id="6661"/>
    <lineage>
        <taxon>Eukaryota</taxon>
        <taxon>Metazoa</taxon>
        <taxon>Ecdysozoa</taxon>
        <taxon>Arthropoda</taxon>
        <taxon>Crustacea</taxon>
        <taxon>Branchiopoda</taxon>
        <taxon>Anostraca</taxon>
        <taxon>Artemiidae</taxon>
        <taxon>Artemia</taxon>
    </lineage>
</organism>
<name>A0AA88HJY2_ARTSF</name>
<dbReference type="AlphaFoldDB" id="A0AA88HJY2"/>
<feature type="transmembrane region" description="Helical" evidence="1">
    <location>
        <begin position="78"/>
        <end position="103"/>
    </location>
</feature>
<comment type="caution">
    <text evidence="2">The sequence shown here is derived from an EMBL/GenBank/DDBJ whole genome shotgun (WGS) entry which is preliminary data.</text>
</comment>
<evidence type="ECO:0000256" key="1">
    <source>
        <dbReference type="SAM" id="Phobius"/>
    </source>
</evidence>
<dbReference type="Proteomes" id="UP001187531">
    <property type="component" value="Unassembled WGS sequence"/>
</dbReference>
<gene>
    <name evidence="2" type="ORF">QYM36_011841</name>
</gene>
<keyword evidence="1" id="KW-1133">Transmembrane helix</keyword>
<protein>
    <submittedName>
        <fullName evidence="2">Uncharacterized protein</fullName>
    </submittedName>
</protein>
<evidence type="ECO:0000313" key="2">
    <source>
        <dbReference type="EMBL" id="KAK2710448.1"/>
    </source>
</evidence>